<evidence type="ECO:0000313" key="10">
    <source>
        <dbReference type="Proteomes" id="UP000016649"/>
    </source>
</evidence>
<evidence type="ECO:0000256" key="4">
    <source>
        <dbReference type="ARBA" id="ARBA00022692"/>
    </source>
</evidence>
<evidence type="ECO:0000256" key="2">
    <source>
        <dbReference type="ARBA" id="ARBA00022448"/>
    </source>
</evidence>
<dbReference type="InterPro" id="IPR035906">
    <property type="entry name" value="MetI-like_sf"/>
</dbReference>
<dbReference type="InterPro" id="IPR000515">
    <property type="entry name" value="MetI-like"/>
</dbReference>
<dbReference type="PANTHER" id="PTHR43744:SF9">
    <property type="entry name" value="POLYGALACTURONAN_RHAMNOGALACTURONAN TRANSPORT SYSTEM PERMEASE PROTEIN YTCP"/>
    <property type="match status" value="1"/>
</dbReference>
<name>A0ABN0NX49_TRELE</name>
<keyword evidence="3" id="KW-1003">Cell membrane</keyword>
<evidence type="ECO:0000256" key="1">
    <source>
        <dbReference type="ARBA" id="ARBA00004651"/>
    </source>
</evidence>
<organism evidence="9 10">
    <name type="scientific">Treponema lecithinolyticum ATCC 700332</name>
    <dbReference type="NCBI Taxonomy" id="1321815"/>
    <lineage>
        <taxon>Bacteria</taxon>
        <taxon>Pseudomonadati</taxon>
        <taxon>Spirochaetota</taxon>
        <taxon>Spirochaetia</taxon>
        <taxon>Spirochaetales</taxon>
        <taxon>Treponemataceae</taxon>
        <taxon>Treponema</taxon>
    </lineage>
</organism>
<keyword evidence="2 7" id="KW-0813">Transport</keyword>
<dbReference type="Pfam" id="PF00528">
    <property type="entry name" value="BPD_transp_1"/>
    <property type="match status" value="1"/>
</dbReference>
<keyword evidence="4 7" id="KW-0812">Transmembrane</keyword>
<sequence length="320" mass="36508">MVINGCTKQQVLQKSKGYYMKQKFGKDESIKVIGSGEHMFNNIMNVFGILITVLALYPLYYVFIASFSKPYYVENGDVMFRIIGFTLDSYKQAFAKNSIWIAYGNTIFYTVFGVLFNMFFTATMAYALSKTRLLARKWLTIFVVFTMWFSAGIIPLYMTFRDYHLLNTRFAVLGGFALNTYNLIILKSFFEQVPSSLEEAAFIDGAGNLRIFSMIYLPLSKPALATVGLFYGVNRWNGYFWAMNLLTDDNKMPLQVLLKKLIVNKISNETEAQIVTFNSTWSPLTVIYAIIIIAIVPMLVAYPYVQKYFRSGITLGANKG</sequence>
<feature type="transmembrane region" description="Helical" evidence="7">
    <location>
        <begin position="211"/>
        <end position="233"/>
    </location>
</feature>
<dbReference type="PROSITE" id="PS50928">
    <property type="entry name" value="ABC_TM1"/>
    <property type="match status" value="1"/>
</dbReference>
<dbReference type="Proteomes" id="UP000016649">
    <property type="component" value="Unassembled WGS sequence"/>
</dbReference>
<keyword evidence="6 7" id="KW-0472">Membrane</keyword>
<keyword evidence="5 7" id="KW-1133">Transmembrane helix</keyword>
<feature type="domain" description="ABC transmembrane type-1" evidence="8">
    <location>
        <begin position="103"/>
        <end position="305"/>
    </location>
</feature>
<dbReference type="Gene3D" id="1.10.3720.10">
    <property type="entry name" value="MetI-like"/>
    <property type="match status" value="1"/>
</dbReference>
<evidence type="ECO:0000256" key="5">
    <source>
        <dbReference type="ARBA" id="ARBA00022989"/>
    </source>
</evidence>
<dbReference type="SUPFAM" id="SSF161098">
    <property type="entry name" value="MetI-like"/>
    <property type="match status" value="1"/>
</dbReference>
<proteinExistence type="inferred from homology"/>
<evidence type="ECO:0000313" key="9">
    <source>
        <dbReference type="EMBL" id="ERJ91998.1"/>
    </source>
</evidence>
<accession>A0ABN0NX49</accession>
<protein>
    <recommendedName>
        <fullName evidence="8">ABC transmembrane type-1 domain-containing protein</fullName>
    </recommendedName>
</protein>
<feature type="transmembrane region" description="Helical" evidence="7">
    <location>
        <begin position="170"/>
        <end position="190"/>
    </location>
</feature>
<dbReference type="CDD" id="cd06261">
    <property type="entry name" value="TM_PBP2"/>
    <property type="match status" value="1"/>
</dbReference>
<comment type="subcellular location">
    <subcellularLocation>
        <location evidence="1 7">Cell membrane</location>
        <topology evidence="1 7">Multi-pass membrane protein</topology>
    </subcellularLocation>
</comment>
<gene>
    <name evidence="9" type="ORF">HMPREF9193_01656</name>
</gene>
<feature type="transmembrane region" description="Helical" evidence="7">
    <location>
        <begin position="107"/>
        <end position="126"/>
    </location>
</feature>
<evidence type="ECO:0000259" key="8">
    <source>
        <dbReference type="PROSITE" id="PS50928"/>
    </source>
</evidence>
<comment type="caution">
    <text evidence="9">The sequence shown here is derived from an EMBL/GenBank/DDBJ whole genome shotgun (WGS) entry which is preliminary data.</text>
</comment>
<dbReference type="PANTHER" id="PTHR43744">
    <property type="entry name" value="ABC TRANSPORTER PERMEASE PROTEIN MG189-RELATED-RELATED"/>
    <property type="match status" value="1"/>
</dbReference>
<evidence type="ECO:0000256" key="6">
    <source>
        <dbReference type="ARBA" id="ARBA00023136"/>
    </source>
</evidence>
<keyword evidence="10" id="KW-1185">Reference proteome</keyword>
<reference evidence="9 10" key="1">
    <citation type="submission" date="2013-08" db="EMBL/GenBank/DDBJ databases">
        <authorList>
            <person name="Weinstock G."/>
            <person name="Sodergren E."/>
            <person name="Wylie T."/>
            <person name="Fulton L."/>
            <person name="Fulton R."/>
            <person name="Fronick C."/>
            <person name="O'Laughlin M."/>
            <person name="Godfrey J."/>
            <person name="Miner T."/>
            <person name="Herter B."/>
            <person name="Appelbaum E."/>
            <person name="Cordes M."/>
            <person name="Lek S."/>
            <person name="Wollam A."/>
            <person name="Pepin K.H."/>
            <person name="Palsikar V.B."/>
            <person name="Mitreva M."/>
            <person name="Wilson R.K."/>
        </authorList>
    </citation>
    <scope>NUCLEOTIDE SEQUENCE [LARGE SCALE GENOMIC DNA]</scope>
    <source>
        <strain evidence="9 10">ATCC 700332</strain>
    </source>
</reference>
<dbReference type="EMBL" id="AWVH01000039">
    <property type="protein sequence ID" value="ERJ91998.1"/>
    <property type="molecule type" value="Genomic_DNA"/>
</dbReference>
<feature type="transmembrane region" description="Helical" evidence="7">
    <location>
        <begin position="286"/>
        <end position="305"/>
    </location>
</feature>
<evidence type="ECO:0000256" key="3">
    <source>
        <dbReference type="ARBA" id="ARBA00022475"/>
    </source>
</evidence>
<evidence type="ECO:0000256" key="7">
    <source>
        <dbReference type="RuleBase" id="RU363032"/>
    </source>
</evidence>
<comment type="similarity">
    <text evidence="7">Belongs to the binding-protein-dependent transport system permease family.</text>
</comment>
<feature type="transmembrane region" description="Helical" evidence="7">
    <location>
        <begin position="43"/>
        <end position="63"/>
    </location>
</feature>
<feature type="transmembrane region" description="Helical" evidence="7">
    <location>
        <begin position="138"/>
        <end position="158"/>
    </location>
</feature>